<proteinExistence type="predicted"/>
<accession>A0A292PNY0</accession>
<protein>
    <submittedName>
        <fullName evidence="1">Uncharacterized protein</fullName>
    </submittedName>
</protein>
<dbReference type="AlphaFoldDB" id="A0A292PNY0"/>
<reference evidence="1" key="1">
    <citation type="submission" date="2015-10" db="EMBL/GenBank/DDBJ databases">
        <authorList>
            <person name="Regsiter A."/>
            <person name="william w."/>
        </authorList>
    </citation>
    <scope>NUCLEOTIDE SEQUENCE</scope>
    <source>
        <strain evidence="1">Montdore</strain>
    </source>
</reference>
<keyword evidence="2" id="KW-1185">Reference proteome</keyword>
<name>A0A292PNY0_9PEZI</name>
<sequence length="143" mass="15592">MPLCSWTTGPSKSCLANAASWHCRKGTSPAPTRPAIALPTPRAGSSVPGGGLEYHRAKRYIAINVARAFLVTADVEVLEQTAWSALGSDKSKAIISSLRHLHNSPIWPLSRQPLAALRLALVRSEYIPPRNLERALLHHLLVY</sequence>
<organism evidence="1 2">
    <name type="scientific">Tuber aestivum</name>
    <name type="common">summer truffle</name>
    <dbReference type="NCBI Taxonomy" id="59557"/>
    <lineage>
        <taxon>Eukaryota</taxon>
        <taxon>Fungi</taxon>
        <taxon>Dikarya</taxon>
        <taxon>Ascomycota</taxon>
        <taxon>Pezizomycotina</taxon>
        <taxon>Pezizomycetes</taxon>
        <taxon>Pezizales</taxon>
        <taxon>Tuberaceae</taxon>
        <taxon>Tuber</taxon>
    </lineage>
</organism>
<dbReference type="EMBL" id="LN891140">
    <property type="protein sequence ID" value="CUS08318.1"/>
    <property type="molecule type" value="Genomic_DNA"/>
</dbReference>
<evidence type="ECO:0000313" key="2">
    <source>
        <dbReference type="Proteomes" id="UP001412239"/>
    </source>
</evidence>
<dbReference type="Proteomes" id="UP001412239">
    <property type="component" value="Unassembled WGS sequence"/>
</dbReference>
<gene>
    <name evidence="1" type="ORF">GSTUAT00007629001</name>
</gene>
<evidence type="ECO:0000313" key="1">
    <source>
        <dbReference type="EMBL" id="CUS08318.1"/>
    </source>
</evidence>